<sequence>MSCYYLSHQDKEKVLYNLHSSLLAGHFEIKKIIEKAIERYYWFYIGKDIKEYIQSCDSCQKFGKLQKIQLIQSIPVVQPFYQIGIDYVDPLNPTPTSVIFI</sequence>
<feature type="domain" description="Integrase zinc-binding" evidence="1">
    <location>
        <begin position="8"/>
        <end position="62"/>
    </location>
</feature>
<name>A0A397JE55_9GLOM</name>
<dbReference type="InterPro" id="IPR052160">
    <property type="entry name" value="Gypsy_RT_Integrase-like"/>
</dbReference>
<dbReference type="AlphaFoldDB" id="A0A397JE55"/>
<dbReference type="PANTHER" id="PTHR47266">
    <property type="entry name" value="ENDONUCLEASE-RELATED"/>
    <property type="match status" value="1"/>
</dbReference>
<dbReference type="Gene3D" id="1.10.340.70">
    <property type="match status" value="1"/>
</dbReference>
<dbReference type="Pfam" id="PF17921">
    <property type="entry name" value="Integrase_H2C2"/>
    <property type="match status" value="1"/>
</dbReference>
<dbReference type="Proteomes" id="UP000266861">
    <property type="component" value="Unassembled WGS sequence"/>
</dbReference>
<gene>
    <name evidence="2" type="ORF">Glove_99g167</name>
</gene>
<dbReference type="InterPro" id="IPR041588">
    <property type="entry name" value="Integrase_H2C2"/>
</dbReference>
<comment type="caution">
    <text evidence="2">The sequence shown here is derived from an EMBL/GenBank/DDBJ whole genome shotgun (WGS) entry which is preliminary data.</text>
</comment>
<reference evidence="2 3" key="1">
    <citation type="submission" date="2018-08" db="EMBL/GenBank/DDBJ databases">
        <title>Genome and evolution of the arbuscular mycorrhizal fungus Diversispora epigaea (formerly Glomus versiforme) and its bacterial endosymbionts.</title>
        <authorList>
            <person name="Sun X."/>
            <person name="Fei Z."/>
            <person name="Harrison M."/>
        </authorList>
    </citation>
    <scope>NUCLEOTIDE SEQUENCE [LARGE SCALE GENOMIC DNA]</scope>
    <source>
        <strain evidence="2 3">IT104</strain>
    </source>
</reference>
<protein>
    <recommendedName>
        <fullName evidence="1">Integrase zinc-binding domain-containing protein</fullName>
    </recommendedName>
</protein>
<accession>A0A397JE55</accession>
<dbReference type="STRING" id="1348612.A0A397JE55"/>
<dbReference type="OrthoDB" id="2430298at2759"/>
<evidence type="ECO:0000313" key="2">
    <source>
        <dbReference type="EMBL" id="RHZ83263.1"/>
    </source>
</evidence>
<organism evidence="2 3">
    <name type="scientific">Diversispora epigaea</name>
    <dbReference type="NCBI Taxonomy" id="1348612"/>
    <lineage>
        <taxon>Eukaryota</taxon>
        <taxon>Fungi</taxon>
        <taxon>Fungi incertae sedis</taxon>
        <taxon>Mucoromycota</taxon>
        <taxon>Glomeromycotina</taxon>
        <taxon>Glomeromycetes</taxon>
        <taxon>Diversisporales</taxon>
        <taxon>Diversisporaceae</taxon>
        <taxon>Diversispora</taxon>
    </lineage>
</organism>
<evidence type="ECO:0000313" key="3">
    <source>
        <dbReference type="Proteomes" id="UP000266861"/>
    </source>
</evidence>
<keyword evidence="3" id="KW-1185">Reference proteome</keyword>
<dbReference type="FunFam" id="1.10.340.70:FF:000001">
    <property type="entry name" value="Retrovirus-related Pol polyprotein from transposon gypsy-like Protein"/>
    <property type="match status" value="1"/>
</dbReference>
<proteinExistence type="predicted"/>
<dbReference type="EMBL" id="PQFF01000092">
    <property type="protein sequence ID" value="RHZ83263.1"/>
    <property type="molecule type" value="Genomic_DNA"/>
</dbReference>
<evidence type="ECO:0000259" key="1">
    <source>
        <dbReference type="Pfam" id="PF17921"/>
    </source>
</evidence>